<dbReference type="Proteomes" id="UP000321577">
    <property type="component" value="Unassembled WGS sequence"/>
</dbReference>
<evidence type="ECO:0008006" key="4">
    <source>
        <dbReference type="Google" id="ProtNLM"/>
    </source>
</evidence>
<evidence type="ECO:0000256" key="1">
    <source>
        <dbReference type="SAM" id="SignalP"/>
    </source>
</evidence>
<reference evidence="2 3" key="1">
    <citation type="submission" date="2019-07" db="EMBL/GenBank/DDBJ databases">
        <title>Whole genome shotgun sequence of Brevifollis gellanilyticus NBRC 108608.</title>
        <authorList>
            <person name="Hosoyama A."/>
            <person name="Uohara A."/>
            <person name="Ohji S."/>
            <person name="Ichikawa N."/>
        </authorList>
    </citation>
    <scope>NUCLEOTIDE SEQUENCE [LARGE SCALE GENOMIC DNA]</scope>
    <source>
        <strain evidence="2 3">NBRC 108608</strain>
    </source>
</reference>
<gene>
    <name evidence="2" type="ORF">BGE01nite_13830</name>
</gene>
<organism evidence="2 3">
    <name type="scientific">Brevifollis gellanilyticus</name>
    <dbReference type="NCBI Taxonomy" id="748831"/>
    <lineage>
        <taxon>Bacteria</taxon>
        <taxon>Pseudomonadati</taxon>
        <taxon>Verrucomicrobiota</taxon>
        <taxon>Verrucomicrobiia</taxon>
        <taxon>Verrucomicrobiales</taxon>
        <taxon>Verrucomicrobiaceae</taxon>
    </lineage>
</organism>
<dbReference type="EMBL" id="BKAG01000007">
    <property type="protein sequence ID" value="GEP42092.1"/>
    <property type="molecule type" value="Genomic_DNA"/>
</dbReference>
<sequence>MTLSMKHFWFTLFSMAWLLLTACNTAHPPHVMVDSDVIPVGSRVNFWVNHDDEGWKESNIHIAYLPRPMTGAEARRWAEGAGTRDGGMLWTHYYVLVTPPGADGRVWRSNVHARGATWDPGSKRL</sequence>
<evidence type="ECO:0000313" key="3">
    <source>
        <dbReference type="Proteomes" id="UP000321577"/>
    </source>
</evidence>
<accession>A0A512M5T1</accession>
<keyword evidence="1" id="KW-0732">Signal</keyword>
<dbReference type="PROSITE" id="PS51257">
    <property type="entry name" value="PROKAR_LIPOPROTEIN"/>
    <property type="match status" value="1"/>
</dbReference>
<feature type="chain" id="PRO_5022230741" description="Lipoprotein" evidence="1">
    <location>
        <begin position="27"/>
        <end position="125"/>
    </location>
</feature>
<feature type="signal peptide" evidence="1">
    <location>
        <begin position="1"/>
        <end position="26"/>
    </location>
</feature>
<protein>
    <recommendedName>
        <fullName evidence="4">Lipoprotein</fullName>
    </recommendedName>
</protein>
<proteinExistence type="predicted"/>
<evidence type="ECO:0000313" key="2">
    <source>
        <dbReference type="EMBL" id="GEP42092.1"/>
    </source>
</evidence>
<comment type="caution">
    <text evidence="2">The sequence shown here is derived from an EMBL/GenBank/DDBJ whole genome shotgun (WGS) entry which is preliminary data.</text>
</comment>
<name>A0A512M5T1_9BACT</name>
<dbReference type="AlphaFoldDB" id="A0A512M5T1"/>
<keyword evidence="3" id="KW-1185">Reference proteome</keyword>